<accession>S0FUF0</accession>
<protein>
    <submittedName>
        <fullName evidence="1">Uncharacterized protein</fullName>
    </submittedName>
</protein>
<dbReference type="Proteomes" id="UP000014155">
    <property type="component" value="Unassembled WGS sequence"/>
</dbReference>
<organism evidence="1 2">
    <name type="scientific">Ruminiclostridium cellobioparum subsp. termitidis CT1112</name>
    <dbReference type="NCBI Taxonomy" id="1195236"/>
    <lineage>
        <taxon>Bacteria</taxon>
        <taxon>Bacillati</taxon>
        <taxon>Bacillota</taxon>
        <taxon>Clostridia</taxon>
        <taxon>Eubacteriales</taxon>
        <taxon>Oscillospiraceae</taxon>
        <taxon>Ruminiclostridium</taxon>
    </lineage>
</organism>
<dbReference type="PATRIC" id="fig|1195236.3.peg.2235"/>
<reference evidence="1 2" key="1">
    <citation type="journal article" date="2013" name="Genome Announc.">
        <title>Draft Genome Sequence of the Cellulolytic, Mesophilic, Anaerobic Bacterium Clostridium termitidis Strain CT1112 (DSM 5398).</title>
        <authorList>
            <person name="Lal S."/>
            <person name="Ramachandran U."/>
            <person name="Zhang X."/>
            <person name="Munir R."/>
            <person name="Sparling R."/>
            <person name="Levin D.B."/>
        </authorList>
    </citation>
    <scope>NUCLEOTIDE SEQUENCE [LARGE SCALE GENOMIC DNA]</scope>
    <source>
        <strain evidence="1 2">CT1112</strain>
    </source>
</reference>
<dbReference type="EMBL" id="AORV01000030">
    <property type="protein sequence ID" value="EMS72153.1"/>
    <property type="molecule type" value="Genomic_DNA"/>
</dbReference>
<name>S0FUF0_RUMCE</name>
<gene>
    <name evidence="1" type="ORF">CTER_1917</name>
</gene>
<evidence type="ECO:0000313" key="1">
    <source>
        <dbReference type="EMBL" id="EMS72153.1"/>
    </source>
</evidence>
<sequence length="67" mass="7480">PDIDKNYVHVQLVPASEWLINHNLHKYCSVIVVDSADSVVIGDIQYIDQDNVKLTFTAAFAGKAYCN</sequence>
<comment type="caution">
    <text evidence="1">The sequence shown here is derived from an EMBL/GenBank/DDBJ whole genome shotgun (WGS) entry which is preliminary data.</text>
</comment>
<proteinExistence type="predicted"/>
<dbReference type="AlphaFoldDB" id="S0FUF0"/>
<keyword evidence="2" id="KW-1185">Reference proteome</keyword>
<evidence type="ECO:0000313" key="2">
    <source>
        <dbReference type="Proteomes" id="UP000014155"/>
    </source>
</evidence>
<dbReference type="STRING" id="1195236.CTER_1917"/>
<feature type="non-terminal residue" evidence="1">
    <location>
        <position position="1"/>
    </location>
</feature>